<dbReference type="GO" id="GO:0008610">
    <property type="term" value="P:lipid biosynthetic process"/>
    <property type="evidence" value="ECO:0007669"/>
    <property type="project" value="InterPro"/>
</dbReference>
<evidence type="ECO:0000256" key="6">
    <source>
        <dbReference type="SAM" id="Phobius"/>
    </source>
</evidence>
<accession>A0A6U4SEX8</accession>
<feature type="transmembrane region" description="Helical" evidence="6">
    <location>
        <begin position="96"/>
        <end position="115"/>
    </location>
</feature>
<name>A0A6U4SEX8_HEMAN</name>
<feature type="transmembrane region" description="Helical" evidence="6">
    <location>
        <begin position="56"/>
        <end position="76"/>
    </location>
</feature>
<evidence type="ECO:0000256" key="3">
    <source>
        <dbReference type="ARBA" id="ARBA00022989"/>
    </source>
</evidence>
<dbReference type="GO" id="GO:0005506">
    <property type="term" value="F:iron ion binding"/>
    <property type="evidence" value="ECO:0007669"/>
    <property type="project" value="InterPro"/>
</dbReference>
<evidence type="ECO:0000256" key="2">
    <source>
        <dbReference type="ARBA" id="ARBA00022692"/>
    </source>
</evidence>
<keyword evidence="2 6" id="KW-0812">Transmembrane</keyword>
<feature type="transmembrane region" description="Helical" evidence="6">
    <location>
        <begin position="190"/>
        <end position="213"/>
    </location>
</feature>
<comment type="subcellular location">
    <subcellularLocation>
        <location evidence="1">Membrane</location>
    </subcellularLocation>
</comment>
<dbReference type="GO" id="GO:0016491">
    <property type="term" value="F:oxidoreductase activity"/>
    <property type="evidence" value="ECO:0007669"/>
    <property type="project" value="InterPro"/>
</dbReference>
<evidence type="ECO:0000256" key="1">
    <source>
        <dbReference type="ARBA" id="ARBA00004370"/>
    </source>
</evidence>
<dbReference type="Pfam" id="PF04116">
    <property type="entry name" value="FA_hydroxylase"/>
    <property type="match status" value="1"/>
</dbReference>
<evidence type="ECO:0000313" key="8">
    <source>
        <dbReference type="EMBL" id="CAD8948371.1"/>
    </source>
</evidence>
<dbReference type="AlphaFoldDB" id="A0A6U4SEX8"/>
<feature type="transmembrane region" description="Helical" evidence="6">
    <location>
        <begin position="136"/>
        <end position="156"/>
    </location>
</feature>
<evidence type="ECO:0000256" key="5">
    <source>
        <dbReference type="SAM" id="MobiDB-lite"/>
    </source>
</evidence>
<feature type="domain" description="Fatty acid hydroxylase" evidence="7">
    <location>
        <begin position="145"/>
        <end position="294"/>
    </location>
</feature>
<reference evidence="8" key="1">
    <citation type="submission" date="2021-01" db="EMBL/GenBank/DDBJ databases">
        <authorList>
            <person name="Corre E."/>
            <person name="Pelletier E."/>
            <person name="Niang G."/>
            <person name="Scheremetjew M."/>
            <person name="Finn R."/>
            <person name="Kale V."/>
            <person name="Holt S."/>
            <person name="Cochrane G."/>
            <person name="Meng A."/>
            <person name="Brown T."/>
            <person name="Cohen L."/>
        </authorList>
    </citation>
    <scope>NUCLEOTIDE SEQUENCE</scope>
    <source>
        <strain evidence="8">CCMP644</strain>
    </source>
</reference>
<protein>
    <recommendedName>
        <fullName evidence="7">Fatty acid hydroxylase domain-containing protein</fullName>
    </recommendedName>
</protein>
<dbReference type="EMBL" id="HBFX01004665">
    <property type="protein sequence ID" value="CAD8948371.1"/>
    <property type="molecule type" value="Transcribed_RNA"/>
</dbReference>
<organism evidence="8">
    <name type="scientific">Hemiselmis andersenii</name>
    <name type="common">Cryptophyte alga</name>
    <dbReference type="NCBI Taxonomy" id="464988"/>
    <lineage>
        <taxon>Eukaryota</taxon>
        <taxon>Cryptophyceae</taxon>
        <taxon>Cryptomonadales</taxon>
        <taxon>Hemiselmidaceae</taxon>
        <taxon>Hemiselmis</taxon>
    </lineage>
</organism>
<gene>
    <name evidence="8" type="ORF">HAND00432_LOCUS2889</name>
</gene>
<dbReference type="PANTHER" id="PTHR11863">
    <property type="entry name" value="STEROL DESATURASE"/>
    <property type="match status" value="1"/>
</dbReference>
<evidence type="ECO:0000256" key="4">
    <source>
        <dbReference type="ARBA" id="ARBA00023136"/>
    </source>
</evidence>
<keyword evidence="4 6" id="KW-0472">Membrane</keyword>
<keyword evidence="3 6" id="KW-1133">Transmembrane helix</keyword>
<sequence>MAGVFEAAHPPSREPGWGFHGKGGAGGGGAGALLSGVLATAPGYDRLAVAFGQCMLVYYSLSVLLHYILPAVPGGVTRIQVQPQPHAHTLRDARRAVLPIFIKSLTLYAGEWLYYHGYGRMDDRRLVDVARDPVSVMQVLCLIFLLDLFHDAWFYWTHRLLHTKWMMRNVHYMHHQSTNPSAFTGYSFHWIEACLVFSVAIAEVFIFPVPFAVQRIYELWMIAIHLGGHCGYEIAPHVPQIAHVVGLAVTSVLGVGKGGLSSVLNNVEHHDMHHKYPKYHLSLYFTHWDFMMGTIHPEYVAKNPHILGSAAKKGGTKGGGGEGDS</sequence>
<evidence type="ECO:0000259" key="7">
    <source>
        <dbReference type="Pfam" id="PF04116"/>
    </source>
</evidence>
<dbReference type="GO" id="GO:0016020">
    <property type="term" value="C:membrane"/>
    <property type="evidence" value="ECO:0007669"/>
    <property type="project" value="UniProtKB-SubCell"/>
</dbReference>
<dbReference type="InterPro" id="IPR006694">
    <property type="entry name" value="Fatty_acid_hydroxylase"/>
</dbReference>
<dbReference type="InterPro" id="IPR050307">
    <property type="entry name" value="Sterol_Desaturase_Related"/>
</dbReference>
<feature type="region of interest" description="Disordered" evidence="5">
    <location>
        <begin position="1"/>
        <end position="20"/>
    </location>
</feature>
<proteinExistence type="predicted"/>